<dbReference type="InterPro" id="IPR051209">
    <property type="entry name" value="FAD-bind_Monooxygenase_sf"/>
</dbReference>
<dbReference type="Pfam" id="PF00743">
    <property type="entry name" value="FMO-like"/>
    <property type="match status" value="1"/>
</dbReference>
<dbReference type="AlphaFoldDB" id="A0A642VB70"/>
<dbReference type="VEuPathDB" id="FungiDB:TRICI_003022"/>
<evidence type="ECO:0000256" key="1">
    <source>
        <dbReference type="ARBA" id="ARBA00010139"/>
    </source>
</evidence>
<evidence type="ECO:0000256" key="4">
    <source>
        <dbReference type="ARBA" id="ARBA00023002"/>
    </source>
</evidence>
<keyword evidence="4" id="KW-0560">Oxidoreductase</keyword>
<dbReference type="GO" id="GO:0050660">
    <property type="term" value="F:flavin adenine dinucleotide binding"/>
    <property type="evidence" value="ECO:0007669"/>
    <property type="project" value="InterPro"/>
</dbReference>
<dbReference type="PANTHER" id="PTHR42877:SF11">
    <property type="entry name" value="MONOOXYGENASE, PUTATIVE (AFU_ORTHOLOGUE AFUA_6G13790)-RELATED"/>
    <property type="match status" value="1"/>
</dbReference>
<dbReference type="InterPro" id="IPR000960">
    <property type="entry name" value="Flavin_mOase"/>
</dbReference>
<evidence type="ECO:0000313" key="7">
    <source>
        <dbReference type="Proteomes" id="UP000761534"/>
    </source>
</evidence>
<organism evidence="6 7">
    <name type="scientific">Trichomonascus ciferrii</name>
    <dbReference type="NCBI Taxonomy" id="44093"/>
    <lineage>
        <taxon>Eukaryota</taxon>
        <taxon>Fungi</taxon>
        <taxon>Dikarya</taxon>
        <taxon>Ascomycota</taxon>
        <taxon>Saccharomycotina</taxon>
        <taxon>Dipodascomycetes</taxon>
        <taxon>Dipodascales</taxon>
        <taxon>Trichomonascaceae</taxon>
        <taxon>Trichomonascus</taxon>
        <taxon>Trichomonascus ciferrii complex</taxon>
    </lineage>
</organism>
<dbReference type="EMBL" id="SWFS01000209">
    <property type="protein sequence ID" value="KAA8914125.1"/>
    <property type="molecule type" value="Genomic_DNA"/>
</dbReference>
<name>A0A642VB70_9ASCO</name>
<feature type="transmembrane region" description="Helical" evidence="5">
    <location>
        <begin position="21"/>
        <end position="37"/>
    </location>
</feature>
<evidence type="ECO:0000313" key="6">
    <source>
        <dbReference type="EMBL" id="KAA8914125.1"/>
    </source>
</evidence>
<dbReference type="GO" id="GO:0004499">
    <property type="term" value="F:N,N-dimethylaniline monooxygenase activity"/>
    <property type="evidence" value="ECO:0007669"/>
    <property type="project" value="InterPro"/>
</dbReference>
<dbReference type="InterPro" id="IPR036188">
    <property type="entry name" value="FAD/NAD-bd_sf"/>
</dbReference>
<dbReference type="Proteomes" id="UP000761534">
    <property type="component" value="Unassembled WGS sequence"/>
</dbReference>
<evidence type="ECO:0008006" key="8">
    <source>
        <dbReference type="Google" id="ProtNLM"/>
    </source>
</evidence>
<reference evidence="6" key="1">
    <citation type="journal article" date="2019" name="G3 (Bethesda)">
        <title>Genome Assemblies of Two Rare Opportunistic Yeast Pathogens: Diutina rugosa (syn. Candida rugosa) and Trichomonascus ciferrii (syn. Candida ciferrii).</title>
        <authorList>
            <person name="Mixao V."/>
            <person name="Saus E."/>
            <person name="Hansen A.P."/>
            <person name="Lass-Florl C."/>
            <person name="Gabaldon T."/>
        </authorList>
    </citation>
    <scope>NUCLEOTIDE SEQUENCE</scope>
    <source>
        <strain evidence="6">CBS 4856</strain>
    </source>
</reference>
<evidence type="ECO:0000256" key="3">
    <source>
        <dbReference type="ARBA" id="ARBA00022827"/>
    </source>
</evidence>
<keyword evidence="3" id="KW-0274">FAD</keyword>
<gene>
    <name evidence="6" type="ORF">TRICI_003022</name>
</gene>
<dbReference type="PANTHER" id="PTHR42877">
    <property type="entry name" value="L-ORNITHINE N(5)-MONOOXYGENASE-RELATED"/>
    <property type="match status" value="1"/>
</dbReference>
<evidence type="ECO:0000256" key="5">
    <source>
        <dbReference type="SAM" id="Phobius"/>
    </source>
</evidence>
<dbReference type="Gene3D" id="3.50.50.60">
    <property type="entry name" value="FAD/NAD(P)-binding domain"/>
    <property type="match status" value="2"/>
</dbReference>
<comment type="caution">
    <text evidence="6">The sequence shown here is derived from an EMBL/GenBank/DDBJ whole genome shotgun (WGS) entry which is preliminary data.</text>
</comment>
<sequence length="545" mass="62334">MTVENTLFDNQYARKPRPMKAIVIGAGISGIAFTYMAKEMEELDFVIYEKNPEVTGTWYEARYPGVACDIPSHSYTFSWQGNPNWSKLYVDGEEIFHFFRGLAEDYGVYEKTKLEHKVVGAKWIQESSQWEVTVENLKTGETIVDHGDVLMNCSGVLNKWDFPNIKGLQSFKGPVIHTAKWDDSVDLKDKRVAVIGSGASGIQIVPAIYPEVSHLVSFNRSPNWVAAEFASELATEGRLTKYSEEEKRRFREDPDYFLEWRKKVEHTVNCMFELFIKDSPVNKQGMEQMTQLMRERLGYDEELCKKLIPDFHLGCRRVTPGYNYLETLIKPNVDVVTSPIKEVSEKGLHTEDGNLHEVDIIITATGYDTTFVPRFPLIGSDGVDLRDRWANFHAQAYLGACVPNYPNYFMSGGPNSPLSNGSLLPSFERQVSYCLQFVRKMQTEGIKSVMPKKDVTDKLNEQLQAMMSQLAFTSHCSSWFKTVKDGKTKVIGPWPGSGPHYMETITTPRYEDFDYVYQSSNPFRFLGNGYSYREGKNLHLGWYVR</sequence>
<comment type="similarity">
    <text evidence="1">Belongs to the FAD-binding monooxygenase family.</text>
</comment>
<keyword evidence="5" id="KW-0812">Transmembrane</keyword>
<keyword evidence="7" id="KW-1185">Reference proteome</keyword>
<dbReference type="InterPro" id="IPR020946">
    <property type="entry name" value="Flavin_mOase-like"/>
</dbReference>
<evidence type="ECO:0000256" key="2">
    <source>
        <dbReference type="ARBA" id="ARBA00022630"/>
    </source>
</evidence>
<keyword evidence="5" id="KW-0472">Membrane</keyword>
<protein>
    <recommendedName>
        <fullName evidence="8">FAD/NAD(P)-binding domain-containing protein</fullName>
    </recommendedName>
</protein>
<dbReference type="PIRSF" id="PIRSF000332">
    <property type="entry name" value="FMO"/>
    <property type="match status" value="1"/>
</dbReference>
<keyword evidence="5" id="KW-1133">Transmembrane helix</keyword>
<dbReference type="GO" id="GO:0050661">
    <property type="term" value="F:NADP binding"/>
    <property type="evidence" value="ECO:0007669"/>
    <property type="project" value="InterPro"/>
</dbReference>
<dbReference type="SUPFAM" id="SSF51905">
    <property type="entry name" value="FAD/NAD(P)-binding domain"/>
    <property type="match status" value="2"/>
</dbReference>
<proteinExistence type="inferred from homology"/>
<accession>A0A642VB70</accession>
<dbReference type="OrthoDB" id="74360at2759"/>
<keyword evidence="2" id="KW-0285">Flavoprotein</keyword>